<organism evidence="2 3">
    <name type="scientific">Clostridium luticellarii</name>
    <dbReference type="NCBI Taxonomy" id="1691940"/>
    <lineage>
        <taxon>Bacteria</taxon>
        <taxon>Bacillati</taxon>
        <taxon>Bacillota</taxon>
        <taxon>Clostridia</taxon>
        <taxon>Eubacteriales</taxon>
        <taxon>Clostridiaceae</taxon>
        <taxon>Clostridium</taxon>
    </lineage>
</organism>
<comment type="caution">
    <text evidence="2">The sequence shown here is derived from an EMBL/GenBank/DDBJ whole genome shotgun (WGS) entry which is preliminary data.</text>
</comment>
<evidence type="ECO:0000256" key="1">
    <source>
        <dbReference type="SAM" id="Phobius"/>
    </source>
</evidence>
<evidence type="ECO:0008006" key="4">
    <source>
        <dbReference type="Google" id="ProtNLM"/>
    </source>
</evidence>
<protein>
    <recommendedName>
        <fullName evidence="4">EamA-like transporter family protein</fullName>
    </recommendedName>
</protein>
<evidence type="ECO:0000313" key="2">
    <source>
        <dbReference type="EMBL" id="PRR86895.1"/>
    </source>
</evidence>
<feature type="transmembrane region" description="Helical" evidence="1">
    <location>
        <begin position="87"/>
        <end position="105"/>
    </location>
</feature>
<accession>A0A2T0BSV3</accession>
<proteinExistence type="predicted"/>
<feature type="transmembrane region" description="Helical" evidence="1">
    <location>
        <begin position="62"/>
        <end position="81"/>
    </location>
</feature>
<dbReference type="AlphaFoldDB" id="A0A2T0BSV3"/>
<dbReference type="Proteomes" id="UP000237798">
    <property type="component" value="Unassembled WGS sequence"/>
</dbReference>
<keyword evidence="1" id="KW-0472">Membrane</keyword>
<keyword evidence="1" id="KW-0812">Transmembrane</keyword>
<name>A0A2T0BSV3_9CLOT</name>
<evidence type="ECO:0000313" key="3">
    <source>
        <dbReference type="Proteomes" id="UP000237798"/>
    </source>
</evidence>
<keyword evidence="3" id="KW-1185">Reference proteome</keyword>
<sequence length="113" mass="12860">METNYKKLTLVVGILLIFQKKTDIVFKDKVTIQELIGIFISFFGIIIITTKGNITDFNLTSLQGDILALSGTFVFPLFSILGKKFNFDKIISVFIYFLSALIFIIPKSTFPYF</sequence>
<dbReference type="EMBL" id="PVXP01000001">
    <property type="protein sequence ID" value="PRR86895.1"/>
    <property type="molecule type" value="Genomic_DNA"/>
</dbReference>
<feature type="transmembrane region" description="Helical" evidence="1">
    <location>
        <begin position="32"/>
        <end position="50"/>
    </location>
</feature>
<gene>
    <name evidence="2" type="ORF">CLLU_00610</name>
</gene>
<keyword evidence="1" id="KW-1133">Transmembrane helix</keyword>
<reference evidence="2 3" key="1">
    <citation type="submission" date="2018-03" db="EMBL/GenBank/DDBJ databases">
        <title>Genome sequence of Clostridium luticellarii DSM 29923.</title>
        <authorList>
            <person name="Poehlein A."/>
            <person name="Daniel R."/>
        </authorList>
    </citation>
    <scope>NUCLEOTIDE SEQUENCE [LARGE SCALE GENOMIC DNA]</scope>
    <source>
        <strain evidence="2 3">DSM 29923</strain>
    </source>
</reference>